<sequence length="121" mass="14516">MNWYKRAQRLIENLPKDMSYLDIGHNVYRGDKPRKEPNQLWIYYEGQILIEPETEELTRHFYAFDENMLDGSIYSGRYDSYTGALSISPNTEMSRMRSIPDFLIRSLKQKFPNIKDMYVFD</sequence>
<proteinExistence type="predicted"/>
<dbReference type="EMBL" id="LAZR01004614">
    <property type="protein sequence ID" value="KKN07036.1"/>
    <property type="molecule type" value="Genomic_DNA"/>
</dbReference>
<accession>A0A0F9Q195</accession>
<dbReference type="AlphaFoldDB" id="A0A0F9Q195"/>
<gene>
    <name evidence="1" type="ORF">LCGC14_1071150</name>
</gene>
<name>A0A0F9Q195_9ZZZZ</name>
<reference evidence="1" key="1">
    <citation type="journal article" date="2015" name="Nature">
        <title>Complex archaea that bridge the gap between prokaryotes and eukaryotes.</title>
        <authorList>
            <person name="Spang A."/>
            <person name="Saw J.H."/>
            <person name="Jorgensen S.L."/>
            <person name="Zaremba-Niedzwiedzka K."/>
            <person name="Martijn J."/>
            <person name="Lind A.E."/>
            <person name="van Eijk R."/>
            <person name="Schleper C."/>
            <person name="Guy L."/>
            <person name="Ettema T.J."/>
        </authorList>
    </citation>
    <scope>NUCLEOTIDE SEQUENCE</scope>
</reference>
<protein>
    <submittedName>
        <fullName evidence="1">Uncharacterized protein</fullName>
    </submittedName>
</protein>
<evidence type="ECO:0000313" key="1">
    <source>
        <dbReference type="EMBL" id="KKN07036.1"/>
    </source>
</evidence>
<organism evidence="1">
    <name type="scientific">marine sediment metagenome</name>
    <dbReference type="NCBI Taxonomy" id="412755"/>
    <lineage>
        <taxon>unclassified sequences</taxon>
        <taxon>metagenomes</taxon>
        <taxon>ecological metagenomes</taxon>
    </lineage>
</organism>
<comment type="caution">
    <text evidence="1">The sequence shown here is derived from an EMBL/GenBank/DDBJ whole genome shotgun (WGS) entry which is preliminary data.</text>
</comment>